<evidence type="ECO:0000256" key="2">
    <source>
        <dbReference type="ARBA" id="ARBA00004479"/>
    </source>
</evidence>
<dbReference type="Proteomes" id="UP001497482">
    <property type="component" value="Chromosome 17"/>
</dbReference>
<dbReference type="PRINTS" id="PR00153">
    <property type="entry name" value="CSAPPISMRASE"/>
</dbReference>
<dbReference type="SUPFAM" id="SSF50891">
    <property type="entry name" value="Cyclophilin-like"/>
    <property type="match status" value="1"/>
</dbReference>
<evidence type="ECO:0000313" key="16">
    <source>
        <dbReference type="Proteomes" id="UP001497482"/>
    </source>
</evidence>
<dbReference type="InterPro" id="IPR007947">
    <property type="entry name" value="CD164_MGC24"/>
</dbReference>
<dbReference type="PANTHER" id="PTHR11071:SF561">
    <property type="entry name" value="PEPTIDYL-PROLYL CIS-TRANS ISOMERASE D-RELATED"/>
    <property type="match status" value="1"/>
</dbReference>
<evidence type="ECO:0000256" key="4">
    <source>
        <dbReference type="ARBA" id="ARBA00013194"/>
    </source>
</evidence>
<organism evidence="15 16">
    <name type="scientific">Knipowitschia caucasica</name>
    <name type="common">Caucasian dwarf goby</name>
    <name type="synonym">Pomatoschistus caucasicus</name>
    <dbReference type="NCBI Taxonomy" id="637954"/>
    <lineage>
        <taxon>Eukaryota</taxon>
        <taxon>Metazoa</taxon>
        <taxon>Chordata</taxon>
        <taxon>Craniata</taxon>
        <taxon>Vertebrata</taxon>
        <taxon>Euteleostomi</taxon>
        <taxon>Actinopterygii</taxon>
        <taxon>Neopterygii</taxon>
        <taxon>Teleostei</taxon>
        <taxon>Neoteleostei</taxon>
        <taxon>Acanthomorphata</taxon>
        <taxon>Gobiaria</taxon>
        <taxon>Gobiiformes</taxon>
        <taxon>Gobioidei</taxon>
        <taxon>Gobiidae</taxon>
        <taxon>Gobiinae</taxon>
        <taxon>Knipowitschia</taxon>
    </lineage>
</organism>
<comment type="subcellular location">
    <subcellularLocation>
        <location evidence="2">Membrane</location>
        <topology evidence="2">Single-pass type I membrane protein</topology>
    </subcellularLocation>
</comment>
<evidence type="ECO:0000256" key="9">
    <source>
        <dbReference type="ARBA" id="ARBA00023136"/>
    </source>
</evidence>
<keyword evidence="8" id="KW-0697">Rotamase</keyword>
<keyword evidence="9 13" id="KW-0472">Membrane</keyword>
<dbReference type="PANTHER" id="PTHR11071">
    <property type="entry name" value="PEPTIDYL-PROLYL CIS-TRANS ISOMERASE"/>
    <property type="match status" value="1"/>
</dbReference>
<feature type="region of interest" description="Disordered" evidence="12">
    <location>
        <begin position="328"/>
        <end position="363"/>
    </location>
</feature>
<evidence type="ECO:0000256" key="6">
    <source>
        <dbReference type="ARBA" id="ARBA00022729"/>
    </source>
</evidence>
<keyword evidence="6" id="KW-0732">Signal</keyword>
<dbReference type="InterPro" id="IPR002130">
    <property type="entry name" value="Cyclophilin-type_PPIase_dom"/>
</dbReference>
<evidence type="ECO:0000259" key="14">
    <source>
        <dbReference type="PROSITE" id="PS50072"/>
    </source>
</evidence>
<evidence type="ECO:0000256" key="3">
    <source>
        <dbReference type="ARBA" id="ARBA00005341"/>
    </source>
</evidence>
<evidence type="ECO:0000256" key="1">
    <source>
        <dbReference type="ARBA" id="ARBA00000971"/>
    </source>
</evidence>
<evidence type="ECO:0000256" key="11">
    <source>
        <dbReference type="ARBA" id="ARBA00023235"/>
    </source>
</evidence>
<dbReference type="Pfam" id="PF00160">
    <property type="entry name" value="Pro_isomerase"/>
    <property type="match status" value="1"/>
</dbReference>
<proteinExistence type="inferred from homology"/>
<comment type="similarity">
    <text evidence="3">Belongs to the CD164 family.</text>
</comment>
<dbReference type="EC" id="5.2.1.8" evidence="4"/>
<sequence>MKDHNFHVATSIAKGLEERFHVAFHEPYIKPLLENEWETYLWERKMELRGEVWQFSSNVMCFLNEKLLGTETDFSSWAKEKWDFTVVQPSTFYMDLAEDYYCKYLQNTGHQFVFMDMEIAGEKVGRLLFQLFTDVCPKTTKNFEALCTGEQGLTASGLPLCYKGTVFHRVVPNGWVQGGDISPKHRGDGGESIYGPTFEDESFDVPHSKRGILGMANKGPHSNGSQFYITLQPTPWMDKTYVAFGQLVEVLLLFGASIAAESDECPPIKDCERCEANSLCQWANCSLVIGCVNRTEAEDNCLNATCSGPALTTPKVFPFPTTAPVSTTHVTTTNTTDNSTVPTMTPTNSTTTTPAAPSTSTTAPINGTTSLIPTAEPHHNTFDAASFIGGIVLVLGLQAVIFFLYKFCKSKERNYHTL</sequence>
<evidence type="ECO:0000256" key="8">
    <source>
        <dbReference type="ARBA" id="ARBA00023110"/>
    </source>
</evidence>
<gene>
    <name evidence="15" type="ORF">KC01_LOCUS16600</name>
</gene>
<accession>A0AAV2KF56</accession>
<dbReference type="FunFam" id="2.40.100.10:FF:000025">
    <property type="entry name" value="Peptidyl-prolyl cis-trans isomerase CYP19-2"/>
    <property type="match status" value="1"/>
</dbReference>
<dbReference type="Pfam" id="PF05283">
    <property type="entry name" value="MGC-24"/>
    <property type="match status" value="1"/>
</dbReference>
<dbReference type="GO" id="GO:0016020">
    <property type="term" value="C:membrane"/>
    <property type="evidence" value="ECO:0007669"/>
    <property type="project" value="UniProtKB-SubCell"/>
</dbReference>
<keyword evidence="5 13" id="KW-0812">Transmembrane</keyword>
<feature type="transmembrane region" description="Helical" evidence="13">
    <location>
        <begin position="384"/>
        <end position="405"/>
    </location>
</feature>
<name>A0AAV2KF56_KNICA</name>
<keyword evidence="7 13" id="KW-1133">Transmembrane helix</keyword>
<evidence type="ECO:0000256" key="12">
    <source>
        <dbReference type="SAM" id="MobiDB-lite"/>
    </source>
</evidence>
<keyword evidence="11" id="KW-0413">Isomerase</keyword>
<evidence type="ECO:0000256" key="5">
    <source>
        <dbReference type="ARBA" id="ARBA00022692"/>
    </source>
</evidence>
<evidence type="ECO:0000256" key="10">
    <source>
        <dbReference type="ARBA" id="ARBA00023180"/>
    </source>
</evidence>
<dbReference type="GO" id="GO:0005737">
    <property type="term" value="C:cytoplasm"/>
    <property type="evidence" value="ECO:0007669"/>
    <property type="project" value="TreeGrafter"/>
</dbReference>
<dbReference type="AlphaFoldDB" id="A0AAV2KF56"/>
<feature type="domain" description="PPIase cyclophilin-type" evidence="14">
    <location>
        <begin position="114"/>
        <end position="259"/>
    </location>
</feature>
<dbReference type="GO" id="GO:0003755">
    <property type="term" value="F:peptidyl-prolyl cis-trans isomerase activity"/>
    <property type="evidence" value="ECO:0007669"/>
    <property type="project" value="UniProtKB-KW"/>
</dbReference>
<dbReference type="InterPro" id="IPR029000">
    <property type="entry name" value="Cyclophilin-like_dom_sf"/>
</dbReference>
<dbReference type="Gene3D" id="2.40.100.10">
    <property type="entry name" value="Cyclophilin-like"/>
    <property type="match status" value="1"/>
</dbReference>
<protein>
    <recommendedName>
        <fullName evidence="4">peptidylprolyl isomerase</fullName>
        <ecNumber evidence="4">5.2.1.8</ecNumber>
    </recommendedName>
</protein>
<evidence type="ECO:0000256" key="7">
    <source>
        <dbReference type="ARBA" id="ARBA00022989"/>
    </source>
</evidence>
<evidence type="ECO:0000256" key="13">
    <source>
        <dbReference type="SAM" id="Phobius"/>
    </source>
</evidence>
<evidence type="ECO:0000313" key="15">
    <source>
        <dbReference type="EMBL" id="CAL1586560.1"/>
    </source>
</evidence>
<keyword evidence="16" id="KW-1185">Reference proteome</keyword>
<dbReference type="EMBL" id="OZ035839">
    <property type="protein sequence ID" value="CAL1586560.1"/>
    <property type="molecule type" value="Genomic_DNA"/>
</dbReference>
<keyword evidence="10" id="KW-0325">Glycoprotein</keyword>
<reference evidence="15 16" key="1">
    <citation type="submission" date="2024-04" db="EMBL/GenBank/DDBJ databases">
        <authorList>
            <person name="Waldvogel A.-M."/>
            <person name="Schoenle A."/>
        </authorList>
    </citation>
    <scope>NUCLEOTIDE SEQUENCE [LARGE SCALE GENOMIC DNA]</scope>
</reference>
<comment type="catalytic activity">
    <reaction evidence="1">
        <text>[protein]-peptidylproline (omega=180) = [protein]-peptidylproline (omega=0)</text>
        <dbReference type="Rhea" id="RHEA:16237"/>
        <dbReference type="Rhea" id="RHEA-COMP:10747"/>
        <dbReference type="Rhea" id="RHEA-COMP:10748"/>
        <dbReference type="ChEBI" id="CHEBI:83833"/>
        <dbReference type="ChEBI" id="CHEBI:83834"/>
        <dbReference type="EC" id="5.2.1.8"/>
    </reaction>
</comment>
<dbReference type="PROSITE" id="PS50072">
    <property type="entry name" value="CSA_PPIASE_2"/>
    <property type="match status" value="1"/>
</dbReference>